<evidence type="ECO:0000313" key="1">
    <source>
        <dbReference type="EMBL" id="CAF1724343.1"/>
    </source>
</evidence>
<dbReference type="Proteomes" id="UP000028999">
    <property type="component" value="Unassembled WGS sequence"/>
</dbReference>
<reference evidence="2" key="2">
    <citation type="submission" date="2014-06" db="EMBL/GenBank/DDBJ databases">
        <authorList>
            <person name="Genoscope - CEA"/>
        </authorList>
    </citation>
    <scope>NUCLEOTIDE SEQUENCE</scope>
</reference>
<dbReference type="Proteomes" id="UP001295469">
    <property type="component" value="Chromosome C09"/>
</dbReference>
<reference evidence="1" key="3">
    <citation type="submission" date="2021-01" db="EMBL/GenBank/DDBJ databases">
        <authorList>
            <consortium name="Genoscope - CEA"/>
            <person name="William W."/>
        </authorList>
    </citation>
    <scope>NUCLEOTIDE SEQUENCE</scope>
</reference>
<dbReference type="SUPFAM" id="SSF54001">
    <property type="entry name" value="Cysteine proteinases"/>
    <property type="match status" value="1"/>
</dbReference>
<dbReference type="Gene3D" id="3.90.70.10">
    <property type="entry name" value="Cysteine proteinases"/>
    <property type="match status" value="1"/>
</dbReference>
<dbReference type="STRING" id="3708.A0A078IAY0"/>
<name>A0A078IAY0_BRANA</name>
<reference evidence="2 3" key="1">
    <citation type="journal article" date="2014" name="Science">
        <title>Plant genetics. Early allopolyploid evolution in the post-Neolithic Brassica napus oilseed genome.</title>
        <authorList>
            <person name="Chalhoub B."/>
            <person name="Denoeud F."/>
            <person name="Liu S."/>
            <person name="Parkin I.A."/>
            <person name="Tang H."/>
            <person name="Wang X."/>
            <person name="Chiquet J."/>
            <person name="Belcram H."/>
            <person name="Tong C."/>
            <person name="Samans B."/>
            <person name="Correa M."/>
            <person name="Da Silva C."/>
            <person name="Just J."/>
            <person name="Falentin C."/>
            <person name="Koh C.S."/>
            <person name="Le Clainche I."/>
            <person name="Bernard M."/>
            <person name="Bento P."/>
            <person name="Noel B."/>
            <person name="Labadie K."/>
            <person name="Alberti A."/>
            <person name="Charles M."/>
            <person name="Arnaud D."/>
            <person name="Guo H."/>
            <person name="Daviaud C."/>
            <person name="Alamery S."/>
            <person name="Jabbari K."/>
            <person name="Zhao M."/>
            <person name="Edger P.P."/>
            <person name="Chelaifa H."/>
            <person name="Tack D."/>
            <person name="Lassalle G."/>
            <person name="Mestiri I."/>
            <person name="Schnel N."/>
            <person name="Le Paslier M.C."/>
            <person name="Fan G."/>
            <person name="Renault V."/>
            <person name="Bayer P.E."/>
            <person name="Golicz A.A."/>
            <person name="Manoli S."/>
            <person name="Lee T.H."/>
            <person name="Thi V.H."/>
            <person name="Chalabi S."/>
            <person name="Hu Q."/>
            <person name="Fan C."/>
            <person name="Tollenaere R."/>
            <person name="Lu Y."/>
            <person name="Battail C."/>
            <person name="Shen J."/>
            <person name="Sidebottom C.H."/>
            <person name="Wang X."/>
            <person name="Canaguier A."/>
            <person name="Chauveau A."/>
            <person name="Berard A."/>
            <person name="Deniot G."/>
            <person name="Guan M."/>
            <person name="Liu Z."/>
            <person name="Sun F."/>
            <person name="Lim Y.P."/>
            <person name="Lyons E."/>
            <person name="Town C.D."/>
            <person name="Bancroft I."/>
            <person name="Wang X."/>
            <person name="Meng J."/>
            <person name="Ma J."/>
            <person name="Pires J.C."/>
            <person name="King G.J."/>
            <person name="Brunel D."/>
            <person name="Delourme R."/>
            <person name="Renard M."/>
            <person name="Aury J.M."/>
            <person name="Adams K.L."/>
            <person name="Batley J."/>
            <person name="Snowdon R.J."/>
            <person name="Tost J."/>
            <person name="Edwards D."/>
            <person name="Zhou Y."/>
            <person name="Hua W."/>
            <person name="Sharpe A.G."/>
            <person name="Paterson A.H."/>
            <person name="Guan C."/>
            <person name="Wincker P."/>
        </authorList>
    </citation>
    <scope>NUCLEOTIDE SEQUENCE [LARGE SCALE GENOMIC DNA]</scope>
    <source>
        <strain evidence="3">cv. Darmor-bzh</strain>
    </source>
</reference>
<proteinExistence type="predicted"/>
<dbReference type="EMBL" id="HG994373">
    <property type="protein sequence ID" value="CAF1724343.1"/>
    <property type="molecule type" value="Genomic_DNA"/>
</dbReference>
<gene>
    <name evidence="2" type="primary">BnaC09g14030D</name>
    <name evidence="1" type="ORF">DARMORV10_C09P21440.1</name>
    <name evidence="2" type="ORF">GSBRNA2T00086506001</name>
</gene>
<dbReference type="Gramene" id="CDY47001">
    <property type="protein sequence ID" value="CDY47001"/>
    <property type="gene ID" value="GSBRNA2T00086506001"/>
</dbReference>
<dbReference type="AlphaFoldDB" id="A0A078IAY0"/>
<keyword evidence="3" id="KW-1185">Reference proteome</keyword>
<evidence type="ECO:0000313" key="3">
    <source>
        <dbReference type="Proteomes" id="UP000028999"/>
    </source>
</evidence>
<feature type="non-terminal residue" evidence="2">
    <location>
        <position position="1"/>
    </location>
</feature>
<organism evidence="2 3">
    <name type="scientific">Brassica napus</name>
    <name type="common">Rape</name>
    <dbReference type="NCBI Taxonomy" id="3708"/>
    <lineage>
        <taxon>Eukaryota</taxon>
        <taxon>Viridiplantae</taxon>
        <taxon>Streptophyta</taxon>
        <taxon>Embryophyta</taxon>
        <taxon>Tracheophyta</taxon>
        <taxon>Spermatophyta</taxon>
        <taxon>Magnoliopsida</taxon>
        <taxon>eudicotyledons</taxon>
        <taxon>Gunneridae</taxon>
        <taxon>Pentapetalae</taxon>
        <taxon>rosids</taxon>
        <taxon>malvids</taxon>
        <taxon>Brassicales</taxon>
        <taxon>Brassicaceae</taxon>
        <taxon>Brassiceae</taxon>
        <taxon>Brassica</taxon>
    </lineage>
</organism>
<accession>A0A078IAY0</accession>
<dbReference type="PaxDb" id="3708-A0A078IAY0"/>
<sequence>GLGLKNLWNTYFLNSVSQFLTYTECLDAYFLDVGNVKSFHVTGFCALCAMQRHVRTTLQAPGRIAAPSLKLWRAHRFHLRPPCRISALAGSSLRNERSHISCHWQKSRNDESNVKQETSAVDYTAGDMIFFYRDSPYLQGSICSRRE</sequence>
<dbReference type="EMBL" id="LK032693">
    <property type="protein sequence ID" value="CDY47001.1"/>
    <property type="molecule type" value="Genomic_DNA"/>
</dbReference>
<evidence type="ECO:0000313" key="2">
    <source>
        <dbReference type="EMBL" id="CDY47001.1"/>
    </source>
</evidence>
<protein>
    <submittedName>
        <fullName evidence="1">(rape) hypothetical protein</fullName>
    </submittedName>
    <submittedName>
        <fullName evidence="2">BnaC09g14030D protein</fullName>
    </submittedName>
</protein>
<dbReference type="InterPro" id="IPR038765">
    <property type="entry name" value="Papain-like_cys_pep_sf"/>
</dbReference>